<dbReference type="Proteomes" id="UP000289738">
    <property type="component" value="Chromosome A06"/>
</dbReference>
<organism evidence="1 2">
    <name type="scientific">Arachis hypogaea</name>
    <name type="common">Peanut</name>
    <dbReference type="NCBI Taxonomy" id="3818"/>
    <lineage>
        <taxon>Eukaryota</taxon>
        <taxon>Viridiplantae</taxon>
        <taxon>Streptophyta</taxon>
        <taxon>Embryophyta</taxon>
        <taxon>Tracheophyta</taxon>
        <taxon>Spermatophyta</taxon>
        <taxon>Magnoliopsida</taxon>
        <taxon>eudicotyledons</taxon>
        <taxon>Gunneridae</taxon>
        <taxon>Pentapetalae</taxon>
        <taxon>rosids</taxon>
        <taxon>fabids</taxon>
        <taxon>Fabales</taxon>
        <taxon>Fabaceae</taxon>
        <taxon>Papilionoideae</taxon>
        <taxon>50 kb inversion clade</taxon>
        <taxon>dalbergioids sensu lato</taxon>
        <taxon>Dalbergieae</taxon>
        <taxon>Pterocarpus clade</taxon>
        <taxon>Arachis</taxon>
    </lineage>
</organism>
<evidence type="ECO:0000313" key="2">
    <source>
        <dbReference type="Proteomes" id="UP000289738"/>
    </source>
</evidence>
<gene>
    <name evidence="1" type="ORF">Ahy_A06g030058</name>
</gene>
<keyword evidence="2" id="KW-1185">Reference proteome</keyword>
<comment type="caution">
    <text evidence="1">The sequence shown here is derived from an EMBL/GenBank/DDBJ whole genome shotgun (WGS) entry which is preliminary data.</text>
</comment>
<dbReference type="AlphaFoldDB" id="A0A445CV57"/>
<proteinExistence type="predicted"/>
<dbReference type="EMBL" id="SDMP01000006">
    <property type="protein sequence ID" value="RYR54781.1"/>
    <property type="molecule type" value="Genomic_DNA"/>
</dbReference>
<evidence type="ECO:0000313" key="1">
    <source>
        <dbReference type="EMBL" id="RYR54781.1"/>
    </source>
</evidence>
<sequence>MNENRAANRKWLAQNFVKKLKKCLNLKHCVAMAYFKRRCDLNLNNGGSRKTAAKYKADCSPSPNRRDMCRSLSFWAIL</sequence>
<reference evidence="1 2" key="1">
    <citation type="submission" date="2019-01" db="EMBL/GenBank/DDBJ databases">
        <title>Sequencing of cultivated peanut Arachis hypogaea provides insights into genome evolution and oil improvement.</title>
        <authorList>
            <person name="Chen X."/>
        </authorList>
    </citation>
    <scope>NUCLEOTIDE SEQUENCE [LARGE SCALE GENOMIC DNA]</scope>
    <source>
        <strain evidence="2">cv. Fuhuasheng</strain>
        <tissue evidence="1">Leaves</tissue>
    </source>
</reference>
<accession>A0A445CV57</accession>
<protein>
    <submittedName>
        <fullName evidence="1">Uncharacterized protein</fullName>
    </submittedName>
</protein>
<name>A0A445CV57_ARAHY</name>